<name>A0AAW1ETX6_ZOAVI</name>
<dbReference type="Proteomes" id="UP001488805">
    <property type="component" value="Unassembled WGS sequence"/>
</dbReference>
<dbReference type="AlphaFoldDB" id="A0AAW1ETX6"/>
<evidence type="ECO:0000256" key="1">
    <source>
        <dbReference type="SAM" id="MobiDB-lite"/>
    </source>
</evidence>
<feature type="compositionally biased region" description="Polar residues" evidence="1">
    <location>
        <begin position="11"/>
        <end position="20"/>
    </location>
</feature>
<keyword evidence="3" id="KW-1185">Reference proteome</keyword>
<organism evidence="2 3">
    <name type="scientific">Zoarces viviparus</name>
    <name type="common">Viviparous eelpout</name>
    <name type="synonym">Blennius viviparus</name>
    <dbReference type="NCBI Taxonomy" id="48416"/>
    <lineage>
        <taxon>Eukaryota</taxon>
        <taxon>Metazoa</taxon>
        <taxon>Chordata</taxon>
        <taxon>Craniata</taxon>
        <taxon>Vertebrata</taxon>
        <taxon>Euteleostomi</taxon>
        <taxon>Actinopterygii</taxon>
        <taxon>Neopterygii</taxon>
        <taxon>Teleostei</taxon>
        <taxon>Neoteleostei</taxon>
        <taxon>Acanthomorphata</taxon>
        <taxon>Eupercaria</taxon>
        <taxon>Perciformes</taxon>
        <taxon>Cottioidei</taxon>
        <taxon>Zoarcales</taxon>
        <taxon>Zoarcidae</taxon>
        <taxon>Zoarcinae</taxon>
        <taxon>Zoarces</taxon>
    </lineage>
</organism>
<dbReference type="EMBL" id="JBCEZU010000145">
    <property type="protein sequence ID" value="KAK9524754.1"/>
    <property type="molecule type" value="Genomic_DNA"/>
</dbReference>
<comment type="caution">
    <text evidence="2">The sequence shown here is derived from an EMBL/GenBank/DDBJ whole genome shotgun (WGS) entry which is preliminary data.</text>
</comment>
<evidence type="ECO:0000313" key="2">
    <source>
        <dbReference type="EMBL" id="KAK9524754.1"/>
    </source>
</evidence>
<gene>
    <name evidence="2" type="ORF">VZT92_017122</name>
</gene>
<feature type="compositionally biased region" description="Pro residues" evidence="1">
    <location>
        <begin position="90"/>
        <end position="99"/>
    </location>
</feature>
<accession>A0AAW1ETX6</accession>
<feature type="region of interest" description="Disordered" evidence="1">
    <location>
        <begin position="90"/>
        <end position="111"/>
    </location>
</feature>
<proteinExistence type="predicted"/>
<feature type="compositionally biased region" description="Basic and acidic residues" evidence="1">
    <location>
        <begin position="100"/>
        <end position="111"/>
    </location>
</feature>
<protein>
    <submittedName>
        <fullName evidence="2">Uncharacterized protein</fullName>
    </submittedName>
</protein>
<sequence length="285" mass="31777">MNHNEGHRSRQPTLPSFSSRTLHHPSFMPIYMAPGFAGHRTDCSVQKILPISPAEFFYTDPMSCERVPNIVTDLPVFDCFQLNTPPPVMSAVPAPPSRPDPFRSEPPHPTRDLGSLTLKANTPHLPAQQPCRVIAELTQDEEQAITNLLKLHYQEGPSQSDEHVYFPSVALNPASFHHPELMDTTSADKVFRPLCSDVPYVREARLQSQLQQRSCWSDTELEVANTLLSGFSLMGEDKMWGQNHNESSSLSSDSKTTECTLSDSEAEAARVLLSLKGTRVLDIKQ</sequence>
<reference evidence="2 3" key="1">
    <citation type="journal article" date="2024" name="Genome Biol. Evol.">
        <title>Chromosome-level genome assembly of the viviparous eelpout Zoarces viviparus.</title>
        <authorList>
            <person name="Fuhrmann N."/>
            <person name="Brasseur M.V."/>
            <person name="Bakowski C.E."/>
            <person name="Podsiadlowski L."/>
            <person name="Prost S."/>
            <person name="Krehenwinkel H."/>
            <person name="Mayer C."/>
        </authorList>
    </citation>
    <scope>NUCLEOTIDE SEQUENCE [LARGE SCALE GENOMIC DNA]</scope>
    <source>
        <strain evidence="2">NO-MEL_2022_Ind0_liver</strain>
    </source>
</reference>
<evidence type="ECO:0000313" key="3">
    <source>
        <dbReference type="Proteomes" id="UP001488805"/>
    </source>
</evidence>
<feature type="region of interest" description="Disordered" evidence="1">
    <location>
        <begin position="1"/>
        <end position="21"/>
    </location>
</feature>